<gene>
    <name evidence="1" type="ORF">EDD79_10865</name>
</gene>
<keyword evidence="2" id="KW-1185">Reference proteome</keyword>
<accession>A0A4R2SXQ0</accession>
<dbReference type="Proteomes" id="UP000295504">
    <property type="component" value="Unassembled WGS sequence"/>
</dbReference>
<dbReference type="AlphaFoldDB" id="A0A4R2SXQ0"/>
<sequence length="80" mass="8844">MQSQENKKHPITIICIKVLEARLRAGSAPHLLTGSEAPLWDNPLRSSSKASQMRDVIGQMRYREAHPCAKLFGLCAGESI</sequence>
<comment type="caution">
    <text evidence="1">The sequence shown here is derived from an EMBL/GenBank/DDBJ whole genome shotgun (WGS) entry which is preliminary data.</text>
</comment>
<name>A0A4R2SXQ0_9FIRM</name>
<evidence type="ECO:0000313" key="1">
    <source>
        <dbReference type="EMBL" id="TCP93244.1"/>
    </source>
</evidence>
<evidence type="ECO:0000313" key="2">
    <source>
        <dbReference type="Proteomes" id="UP000295504"/>
    </source>
</evidence>
<dbReference type="EMBL" id="SLYC01000086">
    <property type="protein sequence ID" value="TCP93244.1"/>
    <property type="molecule type" value="Genomic_DNA"/>
</dbReference>
<reference evidence="1 2" key="1">
    <citation type="submission" date="2019-03" db="EMBL/GenBank/DDBJ databases">
        <title>Genomic Encyclopedia of Type Strains, Phase IV (KMG-IV): sequencing the most valuable type-strain genomes for metagenomic binning, comparative biology and taxonomic classification.</title>
        <authorList>
            <person name="Goeker M."/>
        </authorList>
    </citation>
    <scope>NUCLEOTIDE SEQUENCE [LARGE SCALE GENOMIC DNA]</scope>
    <source>
        <strain evidence="1 2">DSM 100013</strain>
    </source>
</reference>
<organism evidence="1 2">
    <name type="scientific">Serpentinicella alkaliphila</name>
    <dbReference type="NCBI Taxonomy" id="1734049"/>
    <lineage>
        <taxon>Bacteria</taxon>
        <taxon>Bacillati</taxon>
        <taxon>Bacillota</taxon>
        <taxon>Clostridia</taxon>
        <taxon>Peptostreptococcales</taxon>
        <taxon>Natronincolaceae</taxon>
        <taxon>Serpentinicella</taxon>
    </lineage>
</organism>
<protein>
    <submittedName>
        <fullName evidence="1">Uncharacterized protein</fullName>
    </submittedName>
</protein>
<proteinExistence type="predicted"/>